<name>A0A5M9R4B8_9GAMM</name>
<dbReference type="PROSITE" id="PS51459">
    <property type="entry name" value="FIDO"/>
    <property type="match status" value="1"/>
</dbReference>
<dbReference type="InterPro" id="IPR036597">
    <property type="entry name" value="Fido-like_dom_sf"/>
</dbReference>
<evidence type="ECO:0000313" key="3">
    <source>
        <dbReference type="EMBL" id="KAA8714746.1"/>
    </source>
</evidence>
<dbReference type="PANTHER" id="PTHR13504">
    <property type="entry name" value="FIDO DOMAIN-CONTAINING PROTEIN DDB_G0283145"/>
    <property type="match status" value="1"/>
</dbReference>
<comment type="caution">
    <text evidence="3">The sequence shown here is derived from an EMBL/GenBank/DDBJ whole genome shotgun (WGS) entry which is preliminary data.</text>
</comment>
<dbReference type="InterPro" id="IPR003812">
    <property type="entry name" value="Fido"/>
</dbReference>
<organism evidence="3 4">
    <name type="scientific">Morganella psychrotolerans</name>
    <dbReference type="NCBI Taxonomy" id="368603"/>
    <lineage>
        <taxon>Bacteria</taxon>
        <taxon>Pseudomonadati</taxon>
        <taxon>Pseudomonadota</taxon>
        <taxon>Gammaproteobacteria</taxon>
        <taxon>Enterobacterales</taxon>
        <taxon>Morganellaceae</taxon>
        <taxon>Morganella</taxon>
    </lineage>
</organism>
<sequence length="205" mass="23272">MNKYHVSNSEGRFAAGSDDDVLENKLLLSEADDINDAELVLLEKLYQMVFSTAFPAGKITVALIKQWHRQWLGNIYDWAGQIRTVNISKGNFMFAPAGRITGLLTQLEKEYLNKYTPCTGMSREQVIEAIAVVHTELILIHPFREGNGRLSRLLADVMAVQGGLYPLDYDSWKQNPPHYISAIHAALNLNYEPMKYWVNEALKKD</sequence>
<dbReference type="PANTHER" id="PTHR13504:SF38">
    <property type="entry name" value="FIDO DOMAIN-CONTAINING PROTEIN"/>
    <property type="match status" value="1"/>
</dbReference>
<evidence type="ECO:0000259" key="2">
    <source>
        <dbReference type="PROSITE" id="PS51459"/>
    </source>
</evidence>
<feature type="active site" evidence="1">
    <location>
        <position position="141"/>
    </location>
</feature>
<dbReference type="RefSeq" id="WP_067367806.1">
    <property type="nucleotide sequence ID" value="NZ_BAAAFS010000003.1"/>
</dbReference>
<evidence type="ECO:0000256" key="1">
    <source>
        <dbReference type="PIRSR" id="PIRSR640198-1"/>
    </source>
</evidence>
<reference evidence="3 4" key="1">
    <citation type="submission" date="2019-09" db="EMBL/GenBank/DDBJ databases">
        <title>Draft genome sequence of various Type strains from the CCUG.</title>
        <authorList>
            <person name="Pineiro-Iglesias B."/>
            <person name="Tunovic T."/>
            <person name="Unosson C."/>
            <person name="Inganas E."/>
            <person name="Ohlen M."/>
            <person name="Cardew S."/>
            <person name="Jensie-Markopoulos S."/>
            <person name="Salva-Serra F."/>
            <person name="Jaen-Luchoro D."/>
            <person name="Karlsson R."/>
            <person name="Svensson-Stadler L."/>
            <person name="Chun J."/>
            <person name="Moore E."/>
        </authorList>
    </citation>
    <scope>NUCLEOTIDE SEQUENCE [LARGE SCALE GENOMIC DNA]</scope>
    <source>
        <strain evidence="3 4">CCUG 53682T</strain>
    </source>
</reference>
<feature type="domain" description="Fido" evidence="2">
    <location>
        <begin position="59"/>
        <end position="200"/>
    </location>
</feature>
<protein>
    <submittedName>
        <fullName evidence="3">Cell filamentation protein Fic</fullName>
    </submittedName>
</protein>
<dbReference type="Gene3D" id="1.10.3290.10">
    <property type="entry name" value="Fido-like domain"/>
    <property type="match status" value="1"/>
</dbReference>
<dbReference type="Pfam" id="PF02661">
    <property type="entry name" value="Fic"/>
    <property type="match status" value="1"/>
</dbReference>
<dbReference type="Proteomes" id="UP000322181">
    <property type="component" value="Unassembled WGS sequence"/>
</dbReference>
<dbReference type="SUPFAM" id="SSF140931">
    <property type="entry name" value="Fic-like"/>
    <property type="match status" value="1"/>
</dbReference>
<dbReference type="OrthoDB" id="9807853at2"/>
<proteinExistence type="predicted"/>
<gene>
    <name evidence="3" type="ORF">F4V73_12950</name>
</gene>
<dbReference type="InterPro" id="IPR040198">
    <property type="entry name" value="Fido_containing"/>
</dbReference>
<dbReference type="EMBL" id="VXKB01000003">
    <property type="protein sequence ID" value="KAA8714746.1"/>
    <property type="molecule type" value="Genomic_DNA"/>
</dbReference>
<dbReference type="AlphaFoldDB" id="A0A5M9R4B8"/>
<evidence type="ECO:0000313" key="4">
    <source>
        <dbReference type="Proteomes" id="UP000322181"/>
    </source>
</evidence>
<accession>A0A5M9R4B8</accession>